<reference evidence="1 2" key="1">
    <citation type="journal article" date="2017" name="Front. Microbiol.">
        <title>New Insights into the Diversity of the Genus Faecalibacterium.</title>
        <authorList>
            <person name="Benevides L."/>
            <person name="Burman S."/>
            <person name="Martin R."/>
            <person name="Robert V."/>
            <person name="Thomas M."/>
            <person name="Miquel S."/>
            <person name="Chain F."/>
            <person name="Sokol H."/>
            <person name="Bermudez-Humaran L.G."/>
            <person name="Morrison M."/>
            <person name="Langella P."/>
            <person name="Azevedo V.A."/>
            <person name="Chatel J.M."/>
            <person name="Soares S."/>
        </authorList>
    </citation>
    <scope>NUCLEOTIDE SEQUENCE [LARGE SCALE GENOMIC DNA]</scope>
    <source>
        <strain evidence="2">CNCM I-4541</strain>
    </source>
</reference>
<proteinExistence type="predicted"/>
<protein>
    <submittedName>
        <fullName evidence="1">Uncharacterized protein</fullName>
    </submittedName>
</protein>
<evidence type="ECO:0000313" key="2">
    <source>
        <dbReference type="Proteomes" id="UP000220959"/>
    </source>
</evidence>
<evidence type="ECO:0000313" key="1">
    <source>
        <dbReference type="EMBL" id="PDX60562.1"/>
    </source>
</evidence>
<dbReference type="EMBL" id="NMTR01000021">
    <property type="protein sequence ID" value="PDX60562.1"/>
    <property type="molecule type" value="Genomic_DNA"/>
</dbReference>
<gene>
    <name evidence="1" type="ORF">CGS49_11295</name>
</gene>
<organism evidence="1 2">
    <name type="scientific">Faecalibacterium langellae</name>
    <dbReference type="NCBI Taxonomy" id="3435293"/>
    <lineage>
        <taxon>Bacteria</taxon>
        <taxon>Bacillati</taxon>
        <taxon>Bacillota</taxon>
        <taxon>Clostridia</taxon>
        <taxon>Eubacteriales</taxon>
        <taxon>Oscillospiraceae</taxon>
        <taxon>Faecalibacterium</taxon>
    </lineage>
</organism>
<keyword evidence="2" id="KW-1185">Reference proteome</keyword>
<dbReference type="Proteomes" id="UP000220959">
    <property type="component" value="Unassembled WGS sequence"/>
</dbReference>
<name>A0ACC9CXY6_9FIRM</name>
<comment type="caution">
    <text evidence="1">The sequence shown here is derived from an EMBL/GenBank/DDBJ whole genome shotgun (WGS) entry which is preliminary data.</text>
</comment>
<sequence>MFSFCRNKSAEKESYTPPDVEPGDINSYIQNRLNDQIRWYDKKAQQAQRIYKRLQFAEFVIAAAIPLLANYTASCPAVAFVVGLLGAAITVIEGTEHLGRYHENWIEYRSACETLKHEKNLYLMNAYPYGTDETKEQLFVHNIEDLLSSEGNKWKASNAKSASSKEKAHSETGS</sequence>
<accession>A0ACC9CXY6</accession>